<keyword evidence="5 7" id="KW-1133">Transmembrane helix</keyword>
<evidence type="ECO:0000313" key="10">
    <source>
        <dbReference type="Proteomes" id="UP000291269"/>
    </source>
</evidence>
<dbReference type="PANTHER" id="PTHR43744">
    <property type="entry name" value="ABC TRANSPORTER PERMEASE PROTEIN MG189-RELATED-RELATED"/>
    <property type="match status" value="1"/>
</dbReference>
<dbReference type="CDD" id="cd06261">
    <property type="entry name" value="TM_PBP2"/>
    <property type="match status" value="1"/>
</dbReference>
<feature type="transmembrane region" description="Helical" evidence="7">
    <location>
        <begin position="12"/>
        <end position="38"/>
    </location>
</feature>
<keyword evidence="10" id="KW-1185">Reference proteome</keyword>
<dbReference type="Proteomes" id="UP000291269">
    <property type="component" value="Unassembled WGS sequence"/>
</dbReference>
<dbReference type="InterPro" id="IPR035906">
    <property type="entry name" value="MetI-like_sf"/>
</dbReference>
<evidence type="ECO:0000256" key="1">
    <source>
        <dbReference type="ARBA" id="ARBA00004651"/>
    </source>
</evidence>
<accession>A0A4V1QV67</accession>
<dbReference type="GO" id="GO:0005886">
    <property type="term" value="C:plasma membrane"/>
    <property type="evidence" value="ECO:0007669"/>
    <property type="project" value="UniProtKB-SubCell"/>
</dbReference>
<dbReference type="InterPro" id="IPR000515">
    <property type="entry name" value="MetI-like"/>
</dbReference>
<dbReference type="Gene3D" id="1.10.3720.10">
    <property type="entry name" value="MetI-like"/>
    <property type="match status" value="1"/>
</dbReference>
<dbReference type="SUPFAM" id="SSF161098">
    <property type="entry name" value="MetI-like"/>
    <property type="match status" value="1"/>
</dbReference>
<sequence>MKKLRKYAPQDLPGRIVLFILMWLVALTYIFMYVWLLFNSFRKSADFNINTFDIFNFKQFTGENWKHLFTTQIAGTARNPVYIYDTVVNTFVIVAIQILLAITIPALTGYVVAKYRFKGKKFILNTSIFAIIVPTVGNLATTYKLMQDTLHLTNSFLGIIVMGAGGFGFGFLLFRNFFAAIPWDYAESAFLDGASDLQVFLRIFYPQALPLLVTIAITTFIGAWNDYMTAYIYLPERPTIALGVYQMFSKMENQLRIPVALAGMAFMATISLVVYACFNKVIMNSVSAGGLKG</sequence>
<name>A0A4V1QV67_9FIRM</name>
<evidence type="ECO:0000256" key="5">
    <source>
        <dbReference type="ARBA" id="ARBA00022989"/>
    </source>
</evidence>
<feature type="transmembrane region" description="Helical" evidence="7">
    <location>
        <begin position="91"/>
        <end position="113"/>
    </location>
</feature>
<comment type="subcellular location">
    <subcellularLocation>
        <location evidence="1 7">Cell membrane</location>
        <topology evidence="1 7">Multi-pass membrane protein</topology>
    </subcellularLocation>
</comment>
<keyword evidence="3" id="KW-1003">Cell membrane</keyword>
<dbReference type="AlphaFoldDB" id="A0A4V1QV67"/>
<evidence type="ECO:0000256" key="6">
    <source>
        <dbReference type="ARBA" id="ARBA00023136"/>
    </source>
</evidence>
<protein>
    <submittedName>
        <fullName evidence="9">Carbohydrate ABC transporter permease</fullName>
    </submittedName>
</protein>
<organism evidence="9 10">
    <name type="scientific">Candidatus Borkfalkia ceftriaxoniphila</name>
    <dbReference type="NCBI Taxonomy" id="2508949"/>
    <lineage>
        <taxon>Bacteria</taxon>
        <taxon>Bacillati</taxon>
        <taxon>Bacillota</taxon>
        <taxon>Clostridia</taxon>
        <taxon>Christensenellales</taxon>
        <taxon>Christensenellaceae</taxon>
        <taxon>Candidatus Borkfalkia</taxon>
    </lineage>
</organism>
<evidence type="ECO:0000256" key="7">
    <source>
        <dbReference type="RuleBase" id="RU363032"/>
    </source>
</evidence>
<dbReference type="PROSITE" id="PS50928">
    <property type="entry name" value="ABC_TM1"/>
    <property type="match status" value="1"/>
</dbReference>
<keyword evidence="6 7" id="KW-0472">Membrane</keyword>
<evidence type="ECO:0000313" key="9">
    <source>
        <dbReference type="EMBL" id="RXZ61596.1"/>
    </source>
</evidence>
<keyword evidence="4 7" id="KW-0812">Transmembrane</keyword>
<dbReference type="PANTHER" id="PTHR43744:SF8">
    <property type="entry name" value="SN-GLYCEROL-3-PHOSPHATE TRANSPORT SYSTEM PERMEASE PROTEIN UGPE"/>
    <property type="match status" value="1"/>
</dbReference>
<feature type="transmembrane region" description="Helical" evidence="7">
    <location>
        <begin position="122"/>
        <end position="143"/>
    </location>
</feature>
<evidence type="ECO:0000256" key="3">
    <source>
        <dbReference type="ARBA" id="ARBA00022475"/>
    </source>
</evidence>
<dbReference type="Pfam" id="PF00528">
    <property type="entry name" value="BPD_transp_1"/>
    <property type="match status" value="1"/>
</dbReference>
<gene>
    <name evidence="9" type="ORF">ESZ91_04160</name>
</gene>
<evidence type="ECO:0000256" key="2">
    <source>
        <dbReference type="ARBA" id="ARBA00022448"/>
    </source>
</evidence>
<evidence type="ECO:0000259" key="8">
    <source>
        <dbReference type="PROSITE" id="PS50928"/>
    </source>
</evidence>
<reference evidence="9 10" key="1">
    <citation type="journal article" date="2019" name="Gut">
        <title>Antibiotics-induced monodominance of a novel gut bacterial order.</title>
        <authorList>
            <person name="Hildebrand F."/>
            <person name="Moitinho-Silva L."/>
            <person name="Blasche S."/>
            <person name="Jahn M.T."/>
            <person name="Gossmann T.I."/>
            <person name="Heuerta-Cepas J."/>
            <person name="Hercog R."/>
            <person name="Luetge M."/>
            <person name="Bahram M."/>
            <person name="Pryszlak A."/>
            <person name="Alves R.J."/>
            <person name="Waszak S.M."/>
            <person name="Zhu A."/>
            <person name="Ye L."/>
            <person name="Costea P.I."/>
            <person name="Aalvink S."/>
            <person name="Belzer C."/>
            <person name="Forslund S.K."/>
            <person name="Sunagawa S."/>
            <person name="Hentschel U."/>
            <person name="Merten C."/>
            <person name="Patil K.R."/>
            <person name="Benes V."/>
            <person name="Bork P."/>
        </authorList>
    </citation>
    <scope>NUCLEOTIDE SEQUENCE [LARGE SCALE GENOMIC DNA]</scope>
    <source>
        <strain evidence="9 10">HDS1380</strain>
    </source>
</reference>
<keyword evidence="2 7" id="KW-0813">Transport</keyword>
<dbReference type="EMBL" id="SDOZ01000002">
    <property type="protein sequence ID" value="RXZ61596.1"/>
    <property type="molecule type" value="Genomic_DNA"/>
</dbReference>
<dbReference type="GO" id="GO:0055085">
    <property type="term" value="P:transmembrane transport"/>
    <property type="evidence" value="ECO:0007669"/>
    <property type="project" value="InterPro"/>
</dbReference>
<feature type="transmembrane region" description="Helical" evidence="7">
    <location>
        <begin position="199"/>
        <end position="224"/>
    </location>
</feature>
<comment type="similarity">
    <text evidence="7">Belongs to the binding-protein-dependent transport system permease family.</text>
</comment>
<dbReference type="OrthoDB" id="9787837at2"/>
<dbReference type="RefSeq" id="WP_129224416.1">
    <property type="nucleotide sequence ID" value="NZ_SDOZ01000002.1"/>
</dbReference>
<feature type="domain" description="ABC transmembrane type-1" evidence="8">
    <location>
        <begin position="87"/>
        <end position="278"/>
    </location>
</feature>
<comment type="caution">
    <text evidence="9">The sequence shown here is derived from an EMBL/GenBank/DDBJ whole genome shotgun (WGS) entry which is preliminary data.</text>
</comment>
<feature type="transmembrane region" description="Helical" evidence="7">
    <location>
        <begin position="257"/>
        <end position="278"/>
    </location>
</feature>
<evidence type="ECO:0000256" key="4">
    <source>
        <dbReference type="ARBA" id="ARBA00022692"/>
    </source>
</evidence>
<feature type="transmembrane region" description="Helical" evidence="7">
    <location>
        <begin position="155"/>
        <end position="178"/>
    </location>
</feature>
<proteinExistence type="inferred from homology"/>